<dbReference type="Gene3D" id="1.20.5.170">
    <property type="match status" value="1"/>
</dbReference>
<feature type="region of interest" description="Disordered" evidence="4">
    <location>
        <begin position="1"/>
        <end position="30"/>
    </location>
</feature>
<reference evidence="5" key="1">
    <citation type="submission" date="2021-06" db="EMBL/GenBank/DDBJ databases">
        <authorList>
            <person name="Kallberg Y."/>
            <person name="Tangrot J."/>
            <person name="Rosling A."/>
        </authorList>
    </citation>
    <scope>NUCLEOTIDE SEQUENCE</scope>
    <source>
        <strain evidence="5">AZ414A</strain>
    </source>
</reference>
<keyword evidence="6" id="KW-1185">Reference proteome</keyword>
<dbReference type="GO" id="GO:0090575">
    <property type="term" value="C:RNA polymerase II transcription regulator complex"/>
    <property type="evidence" value="ECO:0007669"/>
    <property type="project" value="TreeGrafter"/>
</dbReference>
<evidence type="ECO:0000313" key="6">
    <source>
        <dbReference type="Proteomes" id="UP000789706"/>
    </source>
</evidence>
<evidence type="ECO:0000256" key="1">
    <source>
        <dbReference type="ARBA" id="ARBA00004123"/>
    </source>
</evidence>
<dbReference type="AlphaFoldDB" id="A0A9N8V983"/>
<dbReference type="InterPro" id="IPR046347">
    <property type="entry name" value="bZIP_sf"/>
</dbReference>
<keyword evidence="3" id="KW-0175">Coiled coil</keyword>
<feature type="coiled-coil region" evidence="3">
    <location>
        <begin position="94"/>
        <end position="142"/>
    </location>
</feature>
<keyword evidence="2" id="KW-0539">Nucleus</keyword>
<evidence type="ECO:0000256" key="3">
    <source>
        <dbReference type="SAM" id="Coils"/>
    </source>
</evidence>
<gene>
    <name evidence="5" type="ORF">DEBURN_LOCUS1300</name>
</gene>
<dbReference type="GO" id="GO:0000976">
    <property type="term" value="F:transcription cis-regulatory region binding"/>
    <property type="evidence" value="ECO:0007669"/>
    <property type="project" value="InterPro"/>
</dbReference>
<dbReference type="PANTHER" id="PTHR40621">
    <property type="entry name" value="TRANSCRIPTION FACTOR KAPC-RELATED"/>
    <property type="match status" value="1"/>
</dbReference>
<dbReference type="EMBL" id="CAJVPK010000056">
    <property type="protein sequence ID" value="CAG8439228.1"/>
    <property type="molecule type" value="Genomic_DNA"/>
</dbReference>
<protein>
    <submittedName>
        <fullName evidence="5">6543_t:CDS:1</fullName>
    </submittedName>
</protein>
<proteinExistence type="predicted"/>
<accession>A0A9N8V983</accession>
<organism evidence="5 6">
    <name type="scientific">Diversispora eburnea</name>
    <dbReference type="NCBI Taxonomy" id="1213867"/>
    <lineage>
        <taxon>Eukaryota</taxon>
        <taxon>Fungi</taxon>
        <taxon>Fungi incertae sedis</taxon>
        <taxon>Mucoromycota</taxon>
        <taxon>Glomeromycotina</taxon>
        <taxon>Glomeromycetes</taxon>
        <taxon>Diversisporales</taxon>
        <taxon>Diversisporaceae</taxon>
        <taxon>Diversispora</taxon>
    </lineage>
</organism>
<sequence length="394" mass="45021">MSNNTQPSQMSSTSQPRKLSISPSISSSSRFDISSYSNPLPLISCQQTIPVTPVGRPTPNKRGRKPLATMPLAKKHIQNLNNQRAFRQRRDHYMKNLEINAKKFEQEAKNLGILYSRAQSEIKSLKEKLALFEKQISRYQGNNLCDGEVNMTSSTDIHTISGMIEDNQMNENQIYQDIQKEDNNNSCDVMNETNNYCSDNDQISSPTRTNRIYNQNSPTTYQQECLPLETYAKSCYQSTLNQRNLSSFMPTTTSLHQTSKNVTNNSSMSVKDTINQSLYCGDLCYYRIEDGLQLNDDDTKNQPQLPTSNGRYLKMGRKICVIFPKQVIPNESESSPIYSDCEESGSQWQLQQEGSYYFTQSPDTMEVETSFPTSQSHHNIKWLLENDEQNCDDI</sequence>
<comment type="subcellular location">
    <subcellularLocation>
        <location evidence="1">Nucleus</location>
    </subcellularLocation>
</comment>
<dbReference type="GO" id="GO:0001228">
    <property type="term" value="F:DNA-binding transcription activator activity, RNA polymerase II-specific"/>
    <property type="evidence" value="ECO:0007669"/>
    <property type="project" value="TreeGrafter"/>
</dbReference>
<evidence type="ECO:0000313" key="5">
    <source>
        <dbReference type="EMBL" id="CAG8439228.1"/>
    </source>
</evidence>
<dbReference type="Proteomes" id="UP000789706">
    <property type="component" value="Unassembled WGS sequence"/>
</dbReference>
<dbReference type="CDD" id="cd14688">
    <property type="entry name" value="bZIP_YAP"/>
    <property type="match status" value="1"/>
</dbReference>
<name>A0A9N8V983_9GLOM</name>
<evidence type="ECO:0000256" key="4">
    <source>
        <dbReference type="SAM" id="MobiDB-lite"/>
    </source>
</evidence>
<dbReference type="OrthoDB" id="2593073at2759"/>
<dbReference type="InterPro" id="IPR050936">
    <property type="entry name" value="AP-1-like"/>
</dbReference>
<evidence type="ECO:0000256" key="2">
    <source>
        <dbReference type="ARBA" id="ARBA00023242"/>
    </source>
</evidence>
<comment type="caution">
    <text evidence="5">The sequence shown here is derived from an EMBL/GenBank/DDBJ whole genome shotgun (WGS) entry which is preliminary data.</text>
</comment>
<dbReference type="PANTHER" id="PTHR40621:SF6">
    <property type="entry name" value="AP-1-LIKE TRANSCRIPTION FACTOR YAP1-RELATED"/>
    <property type="match status" value="1"/>
</dbReference>
<dbReference type="SUPFAM" id="SSF57959">
    <property type="entry name" value="Leucine zipper domain"/>
    <property type="match status" value="1"/>
</dbReference>